<dbReference type="EMBL" id="CP062222">
    <property type="protein sequence ID" value="QTC93408.1"/>
    <property type="molecule type" value="Genomic_DNA"/>
</dbReference>
<reference evidence="1" key="1">
    <citation type="submission" date="2020-09" db="EMBL/GenBank/DDBJ databases">
        <title>Brevundimonas sp. LVF2 isolated from a puddle in Goettingen, Germany.</title>
        <authorList>
            <person name="Friedrich I."/>
            <person name="Klassen A."/>
            <person name="Hannes N."/>
            <person name="Schneider D."/>
            <person name="Hertel R."/>
            <person name="Daniel R."/>
        </authorList>
    </citation>
    <scope>NUCLEOTIDE SEQUENCE</scope>
    <source>
        <strain evidence="1">LVF2</strain>
    </source>
</reference>
<dbReference type="Proteomes" id="UP000663918">
    <property type="component" value="Chromosome"/>
</dbReference>
<evidence type="ECO:0000313" key="1">
    <source>
        <dbReference type="EMBL" id="QTC93408.1"/>
    </source>
</evidence>
<proteinExistence type="predicted"/>
<dbReference type="InterPro" id="IPR037107">
    <property type="entry name" value="Put_OMP_sf"/>
</dbReference>
<accession>A0A975C3Y7</accession>
<protein>
    <submittedName>
        <fullName evidence="1">DUF2219 family protein</fullName>
    </submittedName>
</protein>
<dbReference type="InterPro" id="IPR018707">
    <property type="entry name" value="LpxR"/>
</dbReference>
<gene>
    <name evidence="1" type="ORF">IFJ75_17875</name>
</gene>
<dbReference type="KEGG" id="bgoe:IFJ75_17875"/>
<evidence type="ECO:0000313" key="2">
    <source>
        <dbReference type="Proteomes" id="UP000663918"/>
    </source>
</evidence>
<dbReference type="AlphaFoldDB" id="A0A975C3Y7"/>
<dbReference type="Gene3D" id="2.40.128.140">
    <property type="entry name" value="Outer membrane protein"/>
    <property type="match status" value="1"/>
</dbReference>
<sequence length="254" mass="27150">MARLNQQSYAVSNAPAAADFGPAIDFQSAYPTDRFAPAAERASPFAATSRSDVWREGDGYTDRLRVTTHGTLRRADGSPLPATLHDESDFAVDGYDVSYTRGWPVARGYTASGLEVSLTPHAGIGVGDEGGSAEAGATLKIGSDIERLVPRGSSAFGERSRWYVYAAGSGRAVGYNFARNRDGDYTRSGMSQERGSSFLGDASIGVAMRRGDMQTSFGVVYRELKADGIHSGTGIDREVSEGLVAFQFSIRPEH</sequence>
<organism evidence="1 2">
    <name type="scientific">Brevundimonas goettingensis</name>
    <dbReference type="NCBI Taxonomy" id="2774190"/>
    <lineage>
        <taxon>Bacteria</taxon>
        <taxon>Pseudomonadati</taxon>
        <taxon>Pseudomonadota</taxon>
        <taxon>Alphaproteobacteria</taxon>
        <taxon>Caulobacterales</taxon>
        <taxon>Caulobacteraceae</taxon>
        <taxon>Brevundimonas</taxon>
    </lineage>
</organism>
<name>A0A975C3Y7_9CAUL</name>
<keyword evidence="2" id="KW-1185">Reference proteome</keyword>
<dbReference type="Pfam" id="PF09982">
    <property type="entry name" value="LpxR"/>
    <property type="match status" value="1"/>
</dbReference>